<feature type="region of interest" description="Disordered" evidence="8">
    <location>
        <begin position="1408"/>
        <end position="1429"/>
    </location>
</feature>
<dbReference type="Gene3D" id="3.40.50.300">
    <property type="entry name" value="P-loop containing nucleotide triphosphate hydrolases"/>
    <property type="match status" value="2"/>
</dbReference>
<dbReference type="PROSITE" id="PS51981">
    <property type="entry name" value="ZF_RZ"/>
    <property type="match status" value="1"/>
</dbReference>
<feature type="compositionally biased region" description="Basic and acidic residues" evidence="8">
    <location>
        <begin position="398"/>
        <end position="408"/>
    </location>
</feature>
<dbReference type="InterPro" id="IPR045055">
    <property type="entry name" value="DNA2/NAM7-like"/>
</dbReference>
<protein>
    <submittedName>
        <fullName evidence="10">AAA domain-containing protein</fullName>
    </submittedName>
</protein>
<evidence type="ECO:0000313" key="11">
    <source>
        <dbReference type="Proteomes" id="UP000738349"/>
    </source>
</evidence>
<sequence>MAPNRKLTTTDISRFFNLGLEMMDGDVGAAQEAVKLLANEAGLGFIRALADRHILAATSDVLRLELWKTAVQPLFSLITHDFVVDSAVLEQQVAEIFNFLHGVRGSRMLRIFDYIAHLVRFWPTALATALARMEAIVSSLAVLSKVVDCNSTAALSPDFSGLVSTFVVAVEAASSPEVDFSRLQALKYLEYLKQRQQVGDSIPNLSTQSLPIARETFVLRRDLPGRLSADGRRHDNDDADITNIKIMPTYEEIMSPRGEYLPTNDPSAWHIKGIRGRLDREFRLVREDTVGQLRDSVREMLEYARNPTERAAHRSKNSMRTYTYDFATTLDVKMHRMGGLEMVVRCHQLPAVSKLNAKKRKDWWMQCKRLQAGALVCMFDVSGSMLFCIVSDTTMRSRDDKPVRRARDDDDEEEDKEKLPPSTLSDDPDFLYVKLQLVDADEHDISQALKWYKNIKSPHPQHLVEFPGVLLASFKHTLNALQQMHSKAPNIPSKLEEGIKIPQYASKANFPHAMTLSSLDQTQSAALLNTLSRELSLIQGPPGTGKSYTGEKIIKVLLGNKDKAKLGPILCHLLNDGIRRIIHLNLRTVVKKFDRTKQMVKASVAQGNNSLRELSACDSWRSVKRFLAENFPGHCMELFGAADDGYQMRGPRAASLKIMTHGERLRLYRYWITSHRDRIRGDVDLRCLQEADIIGVTTTGLARNLGVLRKLRSKVMVCEEAGEVLEAHILTALLPSLRPQIQNYELQNMSLFERLVQPPHNTDLRVPYSILETQRRMHPSISELIRSTLYPSLKNAESIMNYPEVVGMKKRLFWFHHDRLEAKAESNDAISTSHSNDFEVEMTAALGDIAVITPYLGQLHRLRRRMESMFEICINDRDLEELETLQADGAEVPAPPTSLVSKTNLLKSVRVATVDNFQGEEAKVIIISLVRSNPQAICGFLRTPNRINVLLSRAQHGMYIIGNSDTYSTVPMWRDVIKMLAASDNFGTSLELQCPRHPDSPIVVSDPDHFVQFSPESGCNLPCDKRLLCGHSCTGRCHADNLHLAIKCLEKCVRLKKGCDHPCPLTCGVPCENKCQTVLRGTILALPCGHLLPSPRCYQAQDPSLVRCKTIVSRNVPGCGHSVNVPCCEDVTASSYECKAVCGHHRPCGHTCKNLCFSCKVREKGKVTIQNHGICQQICGRNYSTCRHNCIQLCHREAQCKPCEKRCEACNEPCVPCAESTCESHCPHTKCTAPCAAPCTWVPCSLRCEKSLECGHRCPSVCGEPCPSRMYCQQCATEEITSTCVDFLEMKAYHEVDLNEEPCIFPDCGHFLTVSSMDGQMGMAEHYKLDENGRPTAILRDSEPFSMDDKGIQGCATCRGPLRNISRYGRIVRRAILDAATKKFITYSNAKHTILAERLIEEKDRLAKANPPGKPAQSADKGGSLALPSSRTKQIQAMKDFVGNGRYTSICILRGQLNSFAKEVRKDEQPFQRVADLVRYSNVRHGTSKAFHFDKSVIQVKGTLLASVLSLECDVTIISDFVELLFPKMSSSTWSGLQSEVKLNLSVFMQDCGSLIELAKKTRHPREKAQGHILYARLCQLWRRLNPPSPGTYGVPTTSTSGLSLASATARLPDDEKTRQIGLDHVGLARELLRKYPSVAVLEVEIDAIDNALNGNVYKPVTMEELREVYKASAVELRGTGHWYTCENGHPFTINNCGMAMEEASCPECGAPIGGQDHQSAEGVRHATEIDDIARGVVRLVSR</sequence>
<keyword evidence="3" id="KW-0479">Metal-binding</keyword>
<feature type="domain" description="RZ-type" evidence="9">
    <location>
        <begin position="1661"/>
        <end position="1736"/>
    </location>
</feature>
<dbReference type="InterPro" id="IPR027417">
    <property type="entry name" value="P-loop_NTPase"/>
</dbReference>
<proteinExistence type="predicted"/>
<organism evidence="10 11">
    <name type="scientific">Dactylonectria macrodidyma</name>
    <dbReference type="NCBI Taxonomy" id="307937"/>
    <lineage>
        <taxon>Eukaryota</taxon>
        <taxon>Fungi</taxon>
        <taxon>Dikarya</taxon>
        <taxon>Ascomycota</taxon>
        <taxon>Pezizomycotina</taxon>
        <taxon>Sordariomycetes</taxon>
        <taxon>Hypocreomycetidae</taxon>
        <taxon>Hypocreales</taxon>
        <taxon>Nectriaceae</taxon>
        <taxon>Dactylonectria</taxon>
    </lineage>
</organism>
<dbReference type="GO" id="GO:0008270">
    <property type="term" value="F:zinc ion binding"/>
    <property type="evidence" value="ECO:0007669"/>
    <property type="project" value="UniProtKB-KW"/>
</dbReference>
<dbReference type="CDD" id="cd18808">
    <property type="entry name" value="SF1_C_Upf1"/>
    <property type="match status" value="1"/>
</dbReference>
<dbReference type="SUPFAM" id="SSF52540">
    <property type="entry name" value="P-loop containing nucleoside triphosphate hydrolases"/>
    <property type="match status" value="1"/>
</dbReference>
<keyword evidence="11" id="KW-1185">Reference proteome</keyword>
<dbReference type="GO" id="GO:0002376">
    <property type="term" value="P:immune system process"/>
    <property type="evidence" value="ECO:0007669"/>
    <property type="project" value="UniProtKB-KW"/>
</dbReference>
<evidence type="ECO:0000256" key="7">
    <source>
        <dbReference type="ARBA" id="ARBA00022859"/>
    </source>
</evidence>
<dbReference type="InterPro" id="IPR046439">
    <property type="entry name" value="ZF_RZ_dom"/>
</dbReference>
<dbReference type="GO" id="GO:0031380">
    <property type="term" value="C:nuclear RNA-directed RNA polymerase complex"/>
    <property type="evidence" value="ECO:0007669"/>
    <property type="project" value="TreeGrafter"/>
</dbReference>
<keyword evidence="6" id="KW-0862">Zinc</keyword>
<gene>
    <name evidence="10" type="ORF">EDB81DRAFT_872955</name>
</gene>
<dbReference type="InterPro" id="IPR000967">
    <property type="entry name" value="Znf_NFX1"/>
</dbReference>
<dbReference type="GO" id="GO:0005737">
    <property type="term" value="C:cytoplasm"/>
    <property type="evidence" value="ECO:0007669"/>
    <property type="project" value="UniProtKB-SubCell"/>
</dbReference>
<evidence type="ECO:0000256" key="8">
    <source>
        <dbReference type="SAM" id="MobiDB-lite"/>
    </source>
</evidence>
<evidence type="ECO:0000256" key="4">
    <source>
        <dbReference type="ARBA" id="ARBA00022737"/>
    </source>
</evidence>
<keyword evidence="2" id="KW-0963">Cytoplasm</keyword>
<comment type="caution">
    <text evidence="10">The sequence shown here is derived from an EMBL/GenBank/DDBJ whole genome shotgun (WGS) entry which is preliminary data.</text>
</comment>
<dbReference type="Pfam" id="PF20173">
    <property type="entry name" value="ZnF_RZ-type"/>
    <property type="match status" value="1"/>
</dbReference>
<dbReference type="Proteomes" id="UP000738349">
    <property type="component" value="Unassembled WGS sequence"/>
</dbReference>
<keyword evidence="7" id="KW-0391">Immunity</keyword>
<dbReference type="FunFam" id="3.40.50.300:FF:001660">
    <property type="entry name" value="NF-X1 finger and helicase protein, putative"/>
    <property type="match status" value="1"/>
</dbReference>
<feature type="region of interest" description="Disordered" evidence="8">
    <location>
        <begin position="398"/>
        <end position="425"/>
    </location>
</feature>
<reference evidence="10" key="1">
    <citation type="journal article" date="2021" name="Nat. Commun.">
        <title>Genetic determinants of endophytism in the Arabidopsis root mycobiome.</title>
        <authorList>
            <person name="Mesny F."/>
            <person name="Miyauchi S."/>
            <person name="Thiergart T."/>
            <person name="Pickel B."/>
            <person name="Atanasova L."/>
            <person name="Karlsson M."/>
            <person name="Huettel B."/>
            <person name="Barry K.W."/>
            <person name="Haridas S."/>
            <person name="Chen C."/>
            <person name="Bauer D."/>
            <person name="Andreopoulos W."/>
            <person name="Pangilinan J."/>
            <person name="LaButti K."/>
            <person name="Riley R."/>
            <person name="Lipzen A."/>
            <person name="Clum A."/>
            <person name="Drula E."/>
            <person name="Henrissat B."/>
            <person name="Kohler A."/>
            <person name="Grigoriev I.V."/>
            <person name="Martin F.M."/>
            <person name="Hacquard S."/>
        </authorList>
    </citation>
    <scope>NUCLEOTIDE SEQUENCE</scope>
    <source>
        <strain evidence="10">MPI-CAGE-AT-0147</strain>
    </source>
</reference>
<dbReference type="Pfam" id="PF13087">
    <property type="entry name" value="AAA_12"/>
    <property type="match status" value="1"/>
</dbReference>
<comment type="subcellular location">
    <subcellularLocation>
        <location evidence="1">Cytoplasm</location>
    </subcellularLocation>
</comment>
<keyword evidence="5" id="KW-0863">Zinc-finger</keyword>
<dbReference type="EMBL" id="JAGMUV010000025">
    <property type="protein sequence ID" value="KAH7120477.1"/>
    <property type="molecule type" value="Genomic_DNA"/>
</dbReference>
<dbReference type="OrthoDB" id="2423195at2759"/>
<evidence type="ECO:0000256" key="2">
    <source>
        <dbReference type="ARBA" id="ARBA00022490"/>
    </source>
</evidence>
<dbReference type="CDD" id="cd06008">
    <property type="entry name" value="NF-X1-zinc-finger"/>
    <property type="match status" value="1"/>
</dbReference>
<dbReference type="InterPro" id="IPR041679">
    <property type="entry name" value="DNA2/NAM7-like_C"/>
</dbReference>
<evidence type="ECO:0000256" key="3">
    <source>
        <dbReference type="ARBA" id="ARBA00022723"/>
    </source>
</evidence>
<evidence type="ECO:0000259" key="9">
    <source>
        <dbReference type="PROSITE" id="PS51981"/>
    </source>
</evidence>
<dbReference type="InterPro" id="IPR047187">
    <property type="entry name" value="SF1_C_Upf1"/>
</dbReference>
<dbReference type="PANTHER" id="PTHR10887">
    <property type="entry name" value="DNA2/NAM7 HELICASE FAMILY"/>
    <property type="match status" value="1"/>
</dbReference>
<dbReference type="PANTHER" id="PTHR10887:SF445">
    <property type="entry name" value="NFX1-TYPE ZINC FINGER-CONTAINING PROTEIN 1"/>
    <property type="match status" value="1"/>
</dbReference>
<accession>A0A9P9DK66</accession>
<evidence type="ECO:0000256" key="6">
    <source>
        <dbReference type="ARBA" id="ARBA00022833"/>
    </source>
</evidence>
<keyword evidence="4" id="KW-0677">Repeat</keyword>
<dbReference type="GO" id="GO:0031048">
    <property type="term" value="P:regulatory ncRNA-mediated heterochromatin formation"/>
    <property type="evidence" value="ECO:0007669"/>
    <property type="project" value="TreeGrafter"/>
</dbReference>
<name>A0A9P9DK66_9HYPO</name>
<evidence type="ECO:0000313" key="10">
    <source>
        <dbReference type="EMBL" id="KAH7120477.1"/>
    </source>
</evidence>
<dbReference type="SMART" id="SM00438">
    <property type="entry name" value="ZnF_NFX"/>
    <property type="match status" value="5"/>
</dbReference>
<evidence type="ECO:0000256" key="5">
    <source>
        <dbReference type="ARBA" id="ARBA00022771"/>
    </source>
</evidence>
<evidence type="ECO:0000256" key="1">
    <source>
        <dbReference type="ARBA" id="ARBA00004496"/>
    </source>
</evidence>